<keyword evidence="4" id="KW-1185">Reference proteome</keyword>
<reference evidence="3 4" key="1">
    <citation type="submission" date="2016-10" db="EMBL/GenBank/DDBJ databases">
        <title>Genome sequence of Planktotalea frisia SH6-1.</title>
        <authorList>
            <person name="Poehlein A."/>
            <person name="Bakenhus I."/>
            <person name="Voget S."/>
            <person name="Brinkhoff T."/>
            <person name="Simon M."/>
        </authorList>
    </citation>
    <scope>NUCLEOTIDE SEQUENCE [LARGE SCALE GENOMIC DNA]</scope>
    <source>
        <strain evidence="3 4">SH6-1</strain>
    </source>
</reference>
<dbReference type="AlphaFoldDB" id="A0A1L9P0X6"/>
<comment type="caution">
    <text evidence="3">The sequence shown here is derived from an EMBL/GenBank/DDBJ whole genome shotgun (WGS) entry which is preliminary data.</text>
</comment>
<evidence type="ECO:0000313" key="4">
    <source>
        <dbReference type="Proteomes" id="UP000184514"/>
    </source>
</evidence>
<evidence type="ECO:0000259" key="2">
    <source>
        <dbReference type="Pfam" id="PF07510"/>
    </source>
</evidence>
<dbReference type="PANTHER" id="PTHR24094:SF15">
    <property type="entry name" value="AMP-DEPENDENT SYNTHETASE_LIGASE DOMAIN-CONTAINING PROTEIN-RELATED"/>
    <property type="match status" value="1"/>
</dbReference>
<dbReference type="EMBL" id="MLCB01000058">
    <property type="protein sequence ID" value="OJI95083.1"/>
    <property type="molecule type" value="Genomic_DNA"/>
</dbReference>
<dbReference type="Pfam" id="PF07510">
    <property type="entry name" value="GmrSD_C"/>
    <property type="match status" value="1"/>
</dbReference>
<keyword evidence="1" id="KW-0732">Signal</keyword>
<accession>A0A1L9P0X6</accession>
<gene>
    <name evidence="3" type="ORF">PFRI_06830</name>
</gene>
<name>A0A1L9P0X6_9RHOB</name>
<proteinExistence type="predicted"/>
<evidence type="ECO:0000313" key="3">
    <source>
        <dbReference type="EMBL" id="OJI95083.1"/>
    </source>
</evidence>
<dbReference type="STRING" id="696762.PFRI_06830"/>
<protein>
    <recommendedName>
        <fullName evidence="2">GmrSD restriction endonucleases C-terminal domain-containing protein</fullName>
    </recommendedName>
</protein>
<sequence length="196" mass="22866">MNGSIRTFCIYSMSCMKLKFMSVWFTCVVSSVALFADVPNYDRSSFGAWADVDNDCQNTRHEFLQELSTGPIDLSENSCRVVRGRWLDPYTDRIFTESQFLDIDHLVPLKYSWERGAHNWSSTKRRQFANDPINLFAVEKSVNRQKSASGPSKWLPPNVRFRCEYILRFQRVVTLYKLQQSMGELSAIQKEKNKYC</sequence>
<dbReference type="Proteomes" id="UP000184514">
    <property type="component" value="Unassembled WGS sequence"/>
</dbReference>
<dbReference type="InterPro" id="IPR011089">
    <property type="entry name" value="GmrSD_C"/>
</dbReference>
<feature type="domain" description="GmrSD restriction endonucleases C-terminal" evidence="2">
    <location>
        <begin position="75"/>
        <end position="176"/>
    </location>
</feature>
<feature type="chain" id="PRO_5012499286" description="GmrSD restriction endonucleases C-terminal domain-containing protein" evidence="1">
    <location>
        <begin position="37"/>
        <end position="196"/>
    </location>
</feature>
<feature type="signal peptide" evidence="1">
    <location>
        <begin position="1"/>
        <end position="36"/>
    </location>
</feature>
<dbReference type="OrthoDB" id="5196645at2"/>
<organism evidence="3 4">
    <name type="scientific">Planktotalea frisia</name>
    <dbReference type="NCBI Taxonomy" id="696762"/>
    <lineage>
        <taxon>Bacteria</taxon>
        <taxon>Pseudomonadati</taxon>
        <taxon>Pseudomonadota</taxon>
        <taxon>Alphaproteobacteria</taxon>
        <taxon>Rhodobacterales</taxon>
        <taxon>Paracoccaceae</taxon>
        <taxon>Planktotalea</taxon>
    </lineage>
</organism>
<dbReference type="PANTHER" id="PTHR24094">
    <property type="entry name" value="SECRETED PROTEIN"/>
    <property type="match status" value="1"/>
</dbReference>
<evidence type="ECO:0000256" key="1">
    <source>
        <dbReference type="SAM" id="SignalP"/>
    </source>
</evidence>